<evidence type="ECO:0000313" key="1">
    <source>
        <dbReference type="Proteomes" id="UP000095287"/>
    </source>
</evidence>
<sequence>MSKANFLKERRRDLKGTGKWVRGTTTGHRSEDDNAYIVSSSCCRRLAIGRLSADQINQSLIYSHDRACGKGIQRHR</sequence>
<keyword evidence="1" id="KW-1185">Reference proteome</keyword>
<dbReference type="Proteomes" id="UP000095287">
    <property type="component" value="Unplaced"/>
</dbReference>
<name>A0A1I7ZFK5_9BILA</name>
<proteinExistence type="predicted"/>
<dbReference type="WBParaSite" id="L893_g25692.t1">
    <property type="protein sequence ID" value="L893_g25692.t1"/>
    <property type="gene ID" value="L893_g25692"/>
</dbReference>
<reference evidence="2" key="1">
    <citation type="submission" date="2016-11" db="UniProtKB">
        <authorList>
            <consortium name="WormBaseParasite"/>
        </authorList>
    </citation>
    <scope>IDENTIFICATION</scope>
</reference>
<protein>
    <submittedName>
        <fullName evidence="2">Transposase</fullName>
    </submittedName>
</protein>
<dbReference type="AlphaFoldDB" id="A0A1I7ZFK5"/>
<organism evidence="1 2">
    <name type="scientific">Steinernema glaseri</name>
    <dbReference type="NCBI Taxonomy" id="37863"/>
    <lineage>
        <taxon>Eukaryota</taxon>
        <taxon>Metazoa</taxon>
        <taxon>Ecdysozoa</taxon>
        <taxon>Nematoda</taxon>
        <taxon>Chromadorea</taxon>
        <taxon>Rhabditida</taxon>
        <taxon>Tylenchina</taxon>
        <taxon>Panagrolaimomorpha</taxon>
        <taxon>Strongyloidoidea</taxon>
        <taxon>Steinernematidae</taxon>
        <taxon>Steinernema</taxon>
    </lineage>
</organism>
<evidence type="ECO:0000313" key="2">
    <source>
        <dbReference type="WBParaSite" id="L893_g25692.t1"/>
    </source>
</evidence>
<accession>A0A1I7ZFK5</accession>